<reference evidence="2 3" key="1">
    <citation type="journal article" date="2016" name="Int. J. Syst. Evol. Microbiol.">
        <title>Labrenzia salina sp. nov., isolated from the rhizosphere of the halophyte Arthrocnemum macrostachyum.</title>
        <authorList>
            <person name="Camacho M."/>
            <person name="Redondo-Gomez S."/>
            <person name="Rodriguez-Llorente I."/>
            <person name="Rohde M."/>
            <person name="Sproer C."/>
            <person name="Schumann P."/>
            <person name="Klenk H.P."/>
            <person name="Montero-Calasanz M.D.C."/>
        </authorList>
    </citation>
    <scope>NUCLEOTIDE SEQUENCE [LARGE SCALE GENOMIC DNA]</scope>
    <source>
        <strain evidence="2 3">DSM 29163</strain>
    </source>
</reference>
<name>A0ABT3QX00_9HYPH</name>
<feature type="compositionally biased region" description="Basic and acidic residues" evidence="1">
    <location>
        <begin position="9"/>
        <end position="26"/>
    </location>
</feature>
<protein>
    <recommendedName>
        <fullName evidence="4">Nutrient deprivation-induced protein</fullName>
    </recommendedName>
</protein>
<dbReference type="RefSeq" id="WP_265961140.1">
    <property type="nucleotide sequence ID" value="NZ_JAPEVI010000002.1"/>
</dbReference>
<keyword evidence="3" id="KW-1185">Reference proteome</keyword>
<feature type="region of interest" description="Disordered" evidence="1">
    <location>
        <begin position="119"/>
        <end position="161"/>
    </location>
</feature>
<dbReference type="EMBL" id="JAPEVI010000002">
    <property type="protein sequence ID" value="MCX2721441.1"/>
    <property type="molecule type" value="Genomic_DNA"/>
</dbReference>
<organism evidence="2 3">
    <name type="scientific">Roseibium salinum</name>
    <dbReference type="NCBI Taxonomy" id="1604349"/>
    <lineage>
        <taxon>Bacteria</taxon>
        <taxon>Pseudomonadati</taxon>
        <taxon>Pseudomonadota</taxon>
        <taxon>Alphaproteobacteria</taxon>
        <taxon>Hyphomicrobiales</taxon>
        <taxon>Stappiaceae</taxon>
        <taxon>Roseibium</taxon>
    </lineage>
</organism>
<evidence type="ECO:0000313" key="3">
    <source>
        <dbReference type="Proteomes" id="UP001300261"/>
    </source>
</evidence>
<accession>A0ABT3QX00</accession>
<feature type="region of interest" description="Disordered" evidence="1">
    <location>
        <begin position="1"/>
        <end position="26"/>
    </location>
</feature>
<evidence type="ECO:0000256" key="1">
    <source>
        <dbReference type="SAM" id="MobiDB-lite"/>
    </source>
</evidence>
<gene>
    <name evidence="2" type="ORF">ON753_03330</name>
</gene>
<sequence length="161" mass="16442">MVETPNTDNDMKGRVNEAAEAAKSEAVKRADGAKSSLASEIEGIAAAFAAGSREFERDTVEAKAFKQLSDSLSGTSRSLRDKSLSEMLDGLNAFARNNPAAFIGGAVALGFAASRFAVASGSSPADGDDTAHDKPATARPTATPPQPAGGAPEVKTREATS</sequence>
<evidence type="ECO:0000313" key="2">
    <source>
        <dbReference type="EMBL" id="MCX2721441.1"/>
    </source>
</evidence>
<dbReference type="Proteomes" id="UP001300261">
    <property type="component" value="Unassembled WGS sequence"/>
</dbReference>
<proteinExistence type="predicted"/>
<comment type="caution">
    <text evidence="2">The sequence shown here is derived from an EMBL/GenBank/DDBJ whole genome shotgun (WGS) entry which is preliminary data.</text>
</comment>
<evidence type="ECO:0008006" key="4">
    <source>
        <dbReference type="Google" id="ProtNLM"/>
    </source>
</evidence>